<evidence type="ECO:0000313" key="2">
    <source>
        <dbReference type="EMBL" id="RMX07780.1"/>
    </source>
</evidence>
<reference evidence="2 3" key="1">
    <citation type="submission" date="2018-10" db="EMBL/GenBank/DDBJ databases">
        <title>Draft genome of Cortibacter populi DSM10536.</title>
        <authorList>
            <person name="Bernier A.-M."/>
            <person name="Bernard K."/>
        </authorList>
    </citation>
    <scope>NUCLEOTIDE SEQUENCE [LARGE SCALE GENOMIC DNA]</scope>
    <source>
        <strain evidence="2 3">DSM 105136</strain>
    </source>
</reference>
<keyword evidence="3" id="KW-1185">Reference proteome</keyword>
<dbReference type="Gene3D" id="3.40.50.10610">
    <property type="entry name" value="ABC-type transport auxiliary lipoprotein component"/>
    <property type="match status" value="1"/>
</dbReference>
<evidence type="ECO:0000313" key="3">
    <source>
        <dbReference type="Proteomes" id="UP000278006"/>
    </source>
</evidence>
<name>A0A3M6QXM4_9BURK</name>
<organism evidence="2 3">
    <name type="scientific">Corticibacter populi</name>
    <dbReference type="NCBI Taxonomy" id="1550736"/>
    <lineage>
        <taxon>Bacteria</taxon>
        <taxon>Pseudomonadati</taxon>
        <taxon>Pseudomonadota</taxon>
        <taxon>Betaproteobacteria</taxon>
        <taxon>Burkholderiales</taxon>
        <taxon>Comamonadaceae</taxon>
        <taxon>Corticibacter</taxon>
    </lineage>
</organism>
<feature type="domain" description="ABC-type transport auxiliary lipoprotein component" evidence="1">
    <location>
        <begin position="103"/>
        <end position="229"/>
    </location>
</feature>
<accession>A0A3M6QXM4</accession>
<comment type="caution">
    <text evidence="2">The sequence shown here is derived from an EMBL/GenBank/DDBJ whole genome shotgun (WGS) entry which is preliminary data.</text>
</comment>
<protein>
    <recommendedName>
        <fullName evidence="1">ABC-type transport auxiliary lipoprotein component domain-containing protein</fullName>
    </recommendedName>
</protein>
<dbReference type="Pfam" id="PF03886">
    <property type="entry name" value="ABC_trans_aux"/>
    <property type="match status" value="1"/>
</dbReference>
<dbReference type="Proteomes" id="UP000278006">
    <property type="component" value="Unassembled WGS sequence"/>
</dbReference>
<gene>
    <name evidence="2" type="ORF">D8I35_01190</name>
</gene>
<dbReference type="OrthoDB" id="5568302at2"/>
<dbReference type="InterPro" id="IPR005586">
    <property type="entry name" value="ABC_trans_aux"/>
</dbReference>
<evidence type="ECO:0000259" key="1">
    <source>
        <dbReference type="Pfam" id="PF03886"/>
    </source>
</evidence>
<dbReference type="AlphaFoldDB" id="A0A3M6QXM4"/>
<proteinExistence type="predicted"/>
<dbReference type="EMBL" id="RDQO01000001">
    <property type="protein sequence ID" value="RMX07780.1"/>
    <property type="molecule type" value="Genomic_DNA"/>
</dbReference>
<sequence>MRERKSAGMTDISKRSAASVPAGRAMTMGLVLAAATLVGCSVLPAPPTTPALYDFGLATMNAAASSAPGAPVAQRRTLILDEVTAQGLPTASQALLYRFSYADDHQLRAYQQARWSQPVTRLLGQQLREQLERQGPVMGEAYSPSRLRDGDRQALVLRVELDRFEQVFTSESQSTALVQLRATLVEPGLRGDRLLGQRSFVREVPAGSADAPGGARALALAAQAVAADVDAWVGALAQQ</sequence>
<dbReference type="SUPFAM" id="SSF159594">
    <property type="entry name" value="XCC0632-like"/>
    <property type="match status" value="1"/>
</dbReference>